<reference evidence="2" key="1">
    <citation type="submission" date="2022-11" db="UniProtKB">
        <authorList>
            <consortium name="WormBaseParasite"/>
        </authorList>
    </citation>
    <scope>IDENTIFICATION</scope>
</reference>
<organism evidence="1 2">
    <name type="scientific">Panagrolaimus sp. JU765</name>
    <dbReference type="NCBI Taxonomy" id="591449"/>
    <lineage>
        <taxon>Eukaryota</taxon>
        <taxon>Metazoa</taxon>
        <taxon>Ecdysozoa</taxon>
        <taxon>Nematoda</taxon>
        <taxon>Chromadorea</taxon>
        <taxon>Rhabditida</taxon>
        <taxon>Tylenchina</taxon>
        <taxon>Panagrolaimomorpha</taxon>
        <taxon>Panagrolaimoidea</taxon>
        <taxon>Panagrolaimidae</taxon>
        <taxon>Panagrolaimus</taxon>
    </lineage>
</organism>
<dbReference type="Proteomes" id="UP000887576">
    <property type="component" value="Unplaced"/>
</dbReference>
<evidence type="ECO:0000313" key="1">
    <source>
        <dbReference type="Proteomes" id="UP000887576"/>
    </source>
</evidence>
<dbReference type="WBParaSite" id="JU765_v2.g15569.t1">
    <property type="protein sequence ID" value="JU765_v2.g15569.t1"/>
    <property type="gene ID" value="JU765_v2.g15569"/>
</dbReference>
<protein>
    <submittedName>
        <fullName evidence="2">Cytochrome P450</fullName>
    </submittedName>
</protein>
<evidence type="ECO:0000313" key="2">
    <source>
        <dbReference type="WBParaSite" id="JU765_v2.g15569.t1"/>
    </source>
</evidence>
<sequence>MKRFLSTSTSVKPFSAIPGPKALPLLGNLLDYKKPGHSVEKYPEDLLRLYEKYGPIVKEDIGWGRGPVIHVFDPEDSKIIFQTEGKSPHIVPLQETTQMYRQMKGMNPGLGNLNGDEWYRLRSAVQQAMMRPKAVLQYLPTV</sequence>
<proteinExistence type="predicted"/>
<accession>A0AC34QE83</accession>
<name>A0AC34QE83_9BILA</name>